<proteinExistence type="predicted"/>
<keyword evidence="1" id="KW-0732">Signal</keyword>
<dbReference type="Proteomes" id="UP001054252">
    <property type="component" value="Unassembled WGS sequence"/>
</dbReference>
<gene>
    <name evidence="2" type="ORF">SLEP1_g40269</name>
</gene>
<dbReference type="EMBL" id="BPVZ01000092">
    <property type="protein sequence ID" value="GKV31592.1"/>
    <property type="molecule type" value="Genomic_DNA"/>
</dbReference>
<keyword evidence="3" id="KW-1185">Reference proteome</keyword>
<dbReference type="AlphaFoldDB" id="A0AAV5L392"/>
<protein>
    <recommendedName>
        <fullName evidence="4">Secreted protein</fullName>
    </recommendedName>
</protein>
<name>A0AAV5L392_9ROSI</name>
<accession>A0AAV5L392</accession>
<evidence type="ECO:0000256" key="1">
    <source>
        <dbReference type="SAM" id="SignalP"/>
    </source>
</evidence>
<evidence type="ECO:0000313" key="3">
    <source>
        <dbReference type="Proteomes" id="UP001054252"/>
    </source>
</evidence>
<feature type="signal peptide" evidence="1">
    <location>
        <begin position="1"/>
        <end position="18"/>
    </location>
</feature>
<reference evidence="2 3" key="1">
    <citation type="journal article" date="2021" name="Commun. Biol.">
        <title>The genome of Shorea leprosula (Dipterocarpaceae) highlights the ecological relevance of drought in aseasonal tropical rainforests.</title>
        <authorList>
            <person name="Ng K.K.S."/>
            <person name="Kobayashi M.J."/>
            <person name="Fawcett J.A."/>
            <person name="Hatakeyama M."/>
            <person name="Paape T."/>
            <person name="Ng C.H."/>
            <person name="Ang C.C."/>
            <person name="Tnah L.H."/>
            <person name="Lee C.T."/>
            <person name="Nishiyama T."/>
            <person name="Sese J."/>
            <person name="O'Brien M.J."/>
            <person name="Copetti D."/>
            <person name="Mohd Noor M.I."/>
            <person name="Ong R.C."/>
            <person name="Putra M."/>
            <person name="Sireger I.Z."/>
            <person name="Indrioko S."/>
            <person name="Kosugi Y."/>
            <person name="Izuno A."/>
            <person name="Isagi Y."/>
            <person name="Lee S.L."/>
            <person name="Shimizu K.K."/>
        </authorList>
    </citation>
    <scope>NUCLEOTIDE SEQUENCE [LARGE SCALE GENOMIC DNA]</scope>
    <source>
        <strain evidence="2">214</strain>
    </source>
</reference>
<feature type="chain" id="PRO_5043876364" description="Secreted protein" evidence="1">
    <location>
        <begin position="19"/>
        <end position="92"/>
    </location>
</feature>
<comment type="caution">
    <text evidence="2">The sequence shown here is derived from an EMBL/GenBank/DDBJ whole genome shotgun (WGS) entry which is preliminary data.</text>
</comment>
<sequence length="92" mass="10127">MEGSRLCVLLLIFLLSDDLPMDNSKLKRNVTGMFLKQIALAISSPTSIFVDFGLICVGSRDAQIGSNVTALDPSWGTQQSWVRLKPRSPGFR</sequence>
<evidence type="ECO:0000313" key="2">
    <source>
        <dbReference type="EMBL" id="GKV31592.1"/>
    </source>
</evidence>
<evidence type="ECO:0008006" key="4">
    <source>
        <dbReference type="Google" id="ProtNLM"/>
    </source>
</evidence>
<organism evidence="2 3">
    <name type="scientific">Rubroshorea leprosula</name>
    <dbReference type="NCBI Taxonomy" id="152421"/>
    <lineage>
        <taxon>Eukaryota</taxon>
        <taxon>Viridiplantae</taxon>
        <taxon>Streptophyta</taxon>
        <taxon>Embryophyta</taxon>
        <taxon>Tracheophyta</taxon>
        <taxon>Spermatophyta</taxon>
        <taxon>Magnoliopsida</taxon>
        <taxon>eudicotyledons</taxon>
        <taxon>Gunneridae</taxon>
        <taxon>Pentapetalae</taxon>
        <taxon>rosids</taxon>
        <taxon>malvids</taxon>
        <taxon>Malvales</taxon>
        <taxon>Dipterocarpaceae</taxon>
        <taxon>Rubroshorea</taxon>
    </lineage>
</organism>